<dbReference type="InterPro" id="IPR023193">
    <property type="entry name" value="EPSP_synthase_CS"/>
</dbReference>
<feature type="binding site" evidence="9">
    <location>
        <position position="169"/>
    </location>
    <ligand>
        <name>3-phosphoshikimate</name>
        <dbReference type="ChEBI" id="CHEBI:145989"/>
    </ligand>
</feature>
<evidence type="ECO:0000259" key="10">
    <source>
        <dbReference type="Pfam" id="PF00275"/>
    </source>
</evidence>
<feature type="binding site" evidence="9">
    <location>
        <position position="21"/>
    </location>
    <ligand>
        <name>3-phosphoshikimate</name>
        <dbReference type="ChEBI" id="CHEBI:145989"/>
    </ligand>
</feature>
<keyword evidence="12" id="KW-1185">Reference proteome</keyword>
<dbReference type="Pfam" id="PF00275">
    <property type="entry name" value="EPSP_synthase"/>
    <property type="match status" value="1"/>
</dbReference>
<dbReference type="Proteomes" id="UP000430975">
    <property type="component" value="Unassembled WGS sequence"/>
</dbReference>
<evidence type="ECO:0000313" key="11">
    <source>
        <dbReference type="EMBL" id="MRI86413.1"/>
    </source>
</evidence>
<comment type="subcellular location">
    <subcellularLocation>
        <location evidence="9">Cytoplasm</location>
    </subcellularLocation>
</comment>
<dbReference type="PROSITE" id="PS00885">
    <property type="entry name" value="EPSP_SYNTHASE_2"/>
    <property type="match status" value="1"/>
</dbReference>
<comment type="similarity">
    <text evidence="3 9">Belongs to the EPSP synthase family.</text>
</comment>
<feature type="binding site" evidence="9">
    <location>
        <position position="345"/>
    </location>
    <ligand>
        <name>phosphoenolpyruvate</name>
        <dbReference type="ChEBI" id="CHEBI:58702"/>
    </ligand>
</feature>
<feature type="binding site" evidence="9">
    <location>
        <position position="341"/>
    </location>
    <ligand>
        <name>3-phosphoshikimate</name>
        <dbReference type="ChEBI" id="CHEBI:145989"/>
    </ligand>
</feature>
<reference evidence="11 12" key="1">
    <citation type="submission" date="2019-11" db="EMBL/GenBank/DDBJ databases">
        <title>Characterisation of Fundicoccus ignavus gen. nov. sp. nov., a novel genus of the family Aerococcaceae isolated from bulk tank milk.</title>
        <authorList>
            <person name="Siebert A."/>
            <person name="Huptas C."/>
            <person name="Wenning M."/>
            <person name="Scherer S."/>
            <person name="Doll E.V."/>
        </authorList>
    </citation>
    <scope>NUCLEOTIDE SEQUENCE [LARGE SCALE GENOMIC DNA]</scope>
    <source>
        <strain evidence="11 12">WS4759</strain>
    </source>
</reference>
<keyword evidence="4 9" id="KW-0963">Cytoplasm</keyword>
<feature type="domain" description="Enolpyruvate transferase" evidence="10">
    <location>
        <begin position="10"/>
        <end position="422"/>
    </location>
</feature>
<dbReference type="PROSITE" id="PS00104">
    <property type="entry name" value="EPSP_SYNTHASE_1"/>
    <property type="match status" value="1"/>
</dbReference>
<name>A0A6I2H1B1_9LACT</name>
<evidence type="ECO:0000256" key="1">
    <source>
        <dbReference type="ARBA" id="ARBA00002174"/>
    </source>
</evidence>
<evidence type="ECO:0000313" key="12">
    <source>
        <dbReference type="Proteomes" id="UP000430975"/>
    </source>
</evidence>
<feature type="binding site" evidence="9">
    <location>
        <position position="171"/>
    </location>
    <ligand>
        <name>phosphoenolpyruvate</name>
        <dbReference type="ChEBI" id="CHEBI:58702"/>
    </ligand>
</feature>
<dbReference type="PANTHER" id="PTHR21090:SF5">
    <property type="entry name" value="PENTAFUNCTIONAL AROM POLYPEPTIDE"/>
    <property type="match status" value="1"/>
</dbReference>
<feature type="binding site" evidence="9">
    <location>
        <position position="22"/>
    </location>
    <ligand>
        <name>3-phosphoshikimate</name>
        <dbReference type="ChEBI" id="CHEBI:145989"/>
    </ligand>
</feature>
<feature type="binding site" evidence="9">
    <location>
        <position position="123"/>
    </location>
    <ligand>
        <name>phosphoenolpyruvate</name>
        <dbReference type="ChEBI" id="CHEBI:58702"/>
    </ligand>
</feature>
<dbReference type="InterPro" id="IPR013792">
    <property type="entry name" value="RNA3'P_cycl/enolpyr_Trfase_a/b"/>
</dbReference>
<dbReference type="EMBL" id="WJQS01000014">
    <property type="protein sequence ID" value="MRI86413.1"/>
    <property type="molecule type" value="Genomic_DNA"/>
</dbReference>
<dbReference type="GO" id="GO:0005737">
    <property type="term" value="C:cytoplasm"/>
    <property type="evidence" value="ECO:0007669"/>
    <property type="project" value="UniProtKB-SubCell"/>
</dbReference>
<organism evidence="11 12">
    <name type="scientific">Fundicoccus ignavus</name>
    <dbReference type="NCBI Taxonomy" id="2664442"/>
    <lineage>
        <taxon>Bacteria</taxon>
        <taxon>Bacillati</taxon>
        <taxon>Bacillota</taxon>
        <taxon>Bacilli</taxon>
        <taxon>Lactobacillales</taxon>
        <taxon>Aerococcaceae</taxon>
        <taxon>Fundicoccus</taxon>
    </lineage>
</organism>
<feature type="binding site" evidence="9">
    <location>
        <position position="387"/>
    </location>
    <ligand>
        <name>phosphoenolpyruvate</name>
        <dbReference type="ChEBI" id="CHEBI:58702"/>
    </ligand>
</feature>
<keyword evidence="7 9" id="KW-0057">Aromatic amino acid biosynthesis</keyword>
<feature type="binding site" evidence="9">
    <location>
        <position position="95"/>
    </location>
    <ligand>
        <name>phosphoenolpyruvate</name>
        <dbReference type="ChEBI" id="CHEBI:58702"/>
    </ligand>
</feature>
<dbReference type="EC" id="2.5.1.19" evidence="9"/>
<dbReference type="FunFam" id="3.65.10.10:FF:000006">
    <property type="entry name" value="3-phosphoshikimate 1-carboxyvinyltransferase"/>
    <property type="match status" value="1"/>
</dbReference>
<dbReference type="UniPathway" id="UPA00053">
    <property type="reaction ID" value="UER00089"/>
</dbReference>
<dbReference type="InterPro" id="IPR036968">
    <property type="entry name" value="Enolpyruvate_Tfrase_sf"/>
</dbReference>
<gene>
    <name evidence="9 11" type="primary">aroA</name>
    <name evidence="11" type="ORF">GIY09_11210</name>
</gene>
<dbReference type="HAMAP" id="MF_00210">
    <property type="entry name" value="EPSP_synth"/>
    <property type="match status" value="1"/>
</dbReference>
<dbReference type="InterPro" id="IPR006264">
    <property type="entry name" value="EPSP_synthase"/>
</dbReference>
<evidence type="ECO:0000256" key="5">
    <source>
        <dbReference type="ARBA" id="ARBA00022605"/>
    </source>
</evidence>
<dbReference type="PANTHER" id="PTHR21090">
    <property type="entry name" value="AROM/DEHYDROQUINATE SYNTHASE"/>
    <property type="match status" value="1"/>
</dbReference>
<evidence type="ECO:0000256" key="9">
    <source>
        <dbReference type="HAMAP-Rule" id="MF_00210"/>
    </source>
</evidence>
<feature type="binding site" evidence="9">
    <location>
        <position position="171"/>
    </location>
    <ligand>
        <name>3-phosphoshikimate</name>
        <dbReference type="ChEBI" id="CHEBI:145989"/>
    </ligand>
</feature>
<dbReference type="RefSeq" id="WP_153864084.1">
    <property type="nucleotide sequence ID" value="NZ_WJQS01000014.1"/>
</dbReference>
<dbReference type="CDD" id="cd01556">
    <property type="entry name" value="EPSP_synthase"/>
    <property type="match status" value="1"/>
</dbReference>
<comment type="caution">
    <text evidence="11">The sequence shown here is derived from an EMBL/GenBank/DDBJ whole genome shotgun (WGS) entry which is preliminary data.</text>
</comment>
<dbReference type="FunFam" id="3.65.10.10:FF:000005">
    <property type="entry name" value="3-phosphoshikimate 1-carboxyvinyltransferase"/>
    <property type="match status" value="1"/>
</dbReference>
<dbReference type="AlphaFoldDB" id="A0A6I2H1B1"/>
<feature type="binding site" evidence="9">
    <location>
        <position position="21"/>
    </location>
    <ligand>
        <name>phosphoenolpyruvate</name>
        <dbReference type="ChEBI" id="CHEBI:58702"/>
    </ligand>
</feature>
<dbReference type="SUPFAM" id="SSF55205">
    <property type="entry name" value="EPT/RTPC-like"/>
    <property type="match status" value="1"/>
</dbReference>
<protein>
    <recommendedName>
        <fullName evidence="9">3-phosphoshikimate 1-carboxyvinyltransferase</fullName>
        <ecNumber evidence="9">2.5.1.19</ecNumber>
    </recommendedName>
    <alternativeName>
        <fullName evidence="9">5-enolpyruvylshikimate-3-phosphate synthase</fullName>
        <shortName evidence="9">EPSP synthase</shortName>
        <shortName evidence="9">EPSPS</shortName>
    </alternativeName>
</protein>
<dbReference type="PIRSF" id="PIRSF000505">
    <property type="entry name" value="EPSPS"/>
    <property type="match status" value="1"/>
</dbReference>
<comment type="function">
    <text evidence="1 9">Catalyzes the transfer of the enolpyruvyl moiety of phosphoenolpyruvate (PEP) to the 5-hydroxyl of shikimate-3-phosphate (S3P) to produce enolpyruvyl shikimate-3-phosphate and inorganic phosphate.</text>
</comment>
<dbReference type="GO" id="GO:0008652">
    <property type="term" value="P:amino acid biosynthetic process"/>
    <property type="evidence" value="ECO:0007669"/>
    <property type="project" value="UniProtKB-KW"/>
</dbReference>
<keyword evidence="5 9" id="KW-0028">Amino-acid biosynthesis</keyword>
<dbReference type="GO" id="GO:0003866">
    <property type="term" value="F:3-phosphoshikimate 1-carboxyvinyltransferase activity"/>
    <property type="evidence" value="ECO:0007669"/>
    <property type="project" value="UniProtKB-UniRule"/>
</dbReference>
<sequence length="429" mass="45555">MTELLTNAPSVQHSLSVPGDKSISHRAVILGSIAEGQSRVKGFLFGEDCIATINVMRQLGVPITIDSETNEVIIEGRGLTGLQASTQLLDCGNSGTTMRLLSGLLAGQAFKSQLIGDASLNKRPMARVMNPLISMGANIEGYQGSELPPLTIQPVEALTAIRYEMPVASAQVKSAILLAALQADGETEVIEQAVSRNHTEEMLQLFGVDLKVEGKHIKLNGGQTLKGQTIEVPGDISSAAYFLAAGLLLADTELKIENVGLNETRSGILEVIQAMGGQLEVQPRANGISADITVRSSRLKATVIEGELIPRLIDELPIIALMATQAEGVTLIKDAAELKVKETDRVVAVADQLNALGAEVTATADGWEIKGGSQLREAAVKSYGDHRIGMMLQIAALLVKAGRVDLEDATCVNISYPEFFETVQAIWGA</sequence>
<feature type="binding site" evidence="9">
    <location>
        <position position="26"/>
    </location>
    <ligand>
        <name>3-phosphoshikimate</name>
        <dbReference type="ChEBI" id="CHEBI:145989"/>
    </ligand>
</feature>
<dbReference type="GO" id="GO:0009423">
    <property type="term" value="P:chorismate biosynthetic process"/>
    <property type="evidence" value="ECO:0007669"/>
    <property type="project" value="UniProtKB-UniRule"/>
</dbReference>
<evidence type="ECO:0000256" key="7">
    <source>
        <dbReference type="ARBA" id="ARBA00023141"/>
    </source>
</evidence>
<accession>A0A6I2H1B1</accession>
<comment type="subunit">
    <text evidence="9">Monomer.</text>
</comment>
<comment type="catalytic activity">
    <reaction evidence="8">
        <text>3-phosphoshikimate + phosphoenolpyruvate = 5-O-(1-carboxyvinyl)-3-phosphoshikimate + phosphate</text>
        <dbReference type="Rhea" id="RHEA:21256"/>
        <dbReference type="ChEBI" id="CHEBI:43474"/>
        <dbReference type="ChEBI" id="CHEBI:57701"/>
        <dbReference type="ChEBI" id="CHEBI:58702"/>
        <dbReference type="ChEBI" id="CHEBI:145989"/>
        <dbReference type="EC" id="2.5.1.19"/>
    </reaction>
    <physiologicalReaction direction="left-to-right" evidence="8">
        <dbReference type="Rhea" id="RHEA:21257"/>
    </physiologicalReaction>
</comment>
<comment type="pathway">
    <text evidence="2 9">Metabolic intermediate biosynthesis; chorismate biosynthesis; chorismate from D-erythrose 4-phosphate and phosphoenolpyruvate: step 6/7.</text>
</comment>
<evidence type="ECO:0000256" key="4">
    <source>
        <dbReference type="ARBA" id="ARBA00022490"/>
    </source>
</evidence>
<feature type="active site" description="Proton acceptor" evidence="9">
    <location>
        <position position="314"/>
    </location>
</feature>
<evidence type="ECO:0000256" key="8">
    <source>
        <dbReference type="ARBA" id="ARBA00044633"/>
    </source>
</evidence>
<evidence type="ECO:0000256" key="6">
    <source>
        <dbReference type="ARBA" id="ARBA00022679"/>
    </source>
</evidence>
<evidence type="ECO:0000256" key="2">
    <source>
        <dbReference type="ARBA" id="ARBA00004811"/>
    </source>
</evidence>
<dbReference type="GO" id="GO:0009073">
    <property type="term" value="P:aromatic amino acid family biosynthetic process"/>
    <property type="evidence" value="ECO:0007669"/>
    <property type="project" value="UniProtKB-KW"/>
</dbReference>
<evidence type="ECO:0000256" key="3">
    <source>
        <dbReference type="ARBA" id="ARBA00009948"/>
    </source>
</evidence>
<feature type="binding site" evidence="9">
    <location>
        <position position="314"/>
    </location>
    <ligand>
        <name>3-phosphoshikimate</name>
        <dbReference type="ChEBI" id="CHEBI:145989"/>
    </ligand>
</feature>
<comment type="caution">
    <text evidence="9">Lacks conserved residue(s) required for the propagation of feature annotation.</text>
</comment>
<dbReference type="Gene3D" id="3.65.10.10">
    <property type="entry name" value="Enolpyruvate transferase domain"/>
    <property type="match status" value="2"/>
</dbReference>
<dbReference type="NCBIfam" id="TIGR01356">
    <property type="entry name" value="aroA"/>
    <property type="match status" value="1"/>
</dbReference>
<keyword evidence="6 9" id="KW-0808">Transferase</keyword>
<proteinExistence type="inferred from homology"/>
<dbReference type="InterPro" id="IPR001986">
    <property type="entry name" value="Enolpyruvate_Tfrase_dom"/>
</dbReference>